<dbReference type="PANTHER" id="PTHR42924:SF3">
    <property type="entry name" value="POLYMERASE_HISTIDINOL PHOSPHATASE N-TERMINAL DOMAIN-CONTAINING PROTEIN"/>
    <property type="match status" value="1"/>
</dbReference>
<keyword evidence="3" id="KW-1185">Reference proteome</keyword>
<dbReference type="RefSeq" id="WP_262432183.1">
    <property type="nucleotide sequence ID" value="NZ_JACRTE010000008.1"/>
</dbReference>
<dbReference type="Proteomes" id="UP000647416">
    <property type="component" value="Unassembled WGS sequence"/>
</dbReference>
<reference evidence="2" key="1">
    <citation type="submission" date="2020-08" db="EMBL/GenBank/DDBJ databases">
        <title>Genome public.</title>
        <authorList>
            <person name="Liu C."/>
            <person name="Sun Q."/>
        </authorList>
    </citation>
    <scope>NUCLEOTIDE SEQUENCE</scope>
    <source>
        <strain evidence="2">NSJ-50</strain>
    </source>
</reference>
<evidence type="ECO:0000313" key="2">
    <source>
        <dbReference type="EMBL" id="MBC8596796.1"/>
    </source>
</evidence>
<dbReference type="PANTHER" id="PTHR42924">
    <property type="entry name" value="EXONUCLEASE"/>
    <property type="match status" value="1"/>
</dbReference>
<protein>
    <submittedName>
        <fullName evidence="2">Histidinol phosphatase</fullName>
    </submittedName>
</protein>
<dbReference type="GO" id="GO:0035312">
    <property type="term" value="F:5'-3' DNA exonuclease activity"/>
    <property type="evidence" value="ECO:0007669"/>
    <property type="project" value="TreeGrafter"/>
</dbReference>
<dbReference type="AlphaFoldDB" id="A0A926FBD1"/>
<dbReference type="SUPFAM" id="SSF89550">
    <property type="entry name" value="PHP domain-like"/>
    <property type="match status" value="1"/>
</dbReference>
<evidence type="ECO:0000313" key="3">
    <source>
        <dbReference type="Proteomes" id="UP000647416"/>
    </source>
</evidence>
<sequence length="224" mass="25798">MYKYETHCHTSEGSKCSHITAEKLVEFYKNQGFDGVFITDHFFNGNTTVDRSQSWDKMVNDFCLGFENAKKTGEKLGIDVFFGFEYSYHGTDVLVYGLDKNWLLSHPDVMSLGTTEFCDFARSDGALIIHAHPFREASYINMIRLFPRNVDGVEIYNACRTDFENARAKEYADNYRLFYSAGTDNHVGLRESLGGMEFDEKIKNVPDFVQKMKAQKGKIFRMDL</sequence>
<name>A0A926FBD1_9FIRM</name>
<comment type="caution">
    <text evidence="2">The sequence shown here is derived from an EMBL/GenBank/DDBJ whole genome shotgun (WGS) entry which is preliminary data.</text>
</comment>
<dbReference type="GO" id="GO:0004534">
    <property type="term" value="F:5'-3' RNA exonuclease activity"/>
    <property type="evidence" value="ECO:0007669"/>
    <property type="project" value="TreeGrafter"/>
</dbReference>
<organism evidence="2 3">
    <name type="scientific">Qingrenia yutianensis</name>
    <dbReference type="NCBI Taxonomy" id="2763676"/>
    <lineage>
        <taxon>Bacteria</taxon>
        <taxon>Bacillati</taxon>
        <taxon>Bacillota</taxon>
        <taxon>Clostridia</taxon>
        <taxon>Eubacteriales</taxon>
        <taxon>Oscillospiraceae</taxon>
        <taxon>Qingrenia</taxon>
    </lineage>
</organism>
<gene>
    <name evidence="2" type="ORF">H8706_07930</name>
</gene>
<dbReference type="InterPro" id="IPR004013">
    <property type="entry name" value="PHP_dom"/>
</dbReference>
<evidence type="ECO:0000259" key="1">
    <source>
        <dbReference type="Pfam" id="PF02811"/>
    </source>
</evidence>
<dbReference type="Pfam" id="PF02811">
    <property type="entry name" value="PHP"/>
    <property type="match status" value="1"/>
</dbReference>
<proteinExistence type="predicted"/>
<dbReference type="CDD" id="cd07432">
    <property type="entry name" value="PHP_HisPPase"/>
    <property type="match status" value="1"/>
</dbReference>
<dbReference type="Gene3D" id="3.20.20.140">
    <property type="entry name" value="Metal-dependent hydrolases"/>
    <property type="match status" value="1"/>
</dbReference>
<feature type="domain" description="PHP" evidence="1">
    <location>
        <begin position="6"/>
        <end position="148"/>
    </location>
</feature>
<dbReference type="EMBL" id="JACRTE010000008">
    <property type="protein sequence ID" value="MBC8596796.1"/>
    <property type="molecule type" value="Genomic_DNA"/>
</dbReference>
<accession>A0A926FBD1</accession>
<dbReference type="InterPro" id="IPR016195">
    <property type="entry name" value="Pol/histidinol_Pase-like"/>
</dbReference>
<dbReference type="InterPro" id="IPR052018">
    <property type="entry name" value="PHP_domain"/>
</dbReference>